<dbReference type="SUPFAM" id="SSF52540">
    <property type="entry name" value="P-loop containing nucleoside triphosphate hydrolases"/>
    <property type="match status" value="1"/>
</dbReference>
<organism evidence="14 15">
    <name type="scientific">Paragemmobacter straminiformis</name>
    <dbReference type="NCBI Taxonomy" id="2045119"/>
    <lineage>
        <taxon>Bacteria</taxon>
        <taxon>Pseudomonadati</taxon>
        <taxon>Pseudomonadota</taxon>
        <taxon>Alphaproteobacteria</taxon>
        <taxon>Rhodobacterales</taxon>
        <taxon>Paracoccaceae</taxon>
        <taxon>Paragemmobacter</taxon>
    </lineage>
</organism>
<dbReference type="EMBL" id="JACLQD010000001">
    <property type="protein sequence ID" value="MBC2835015.1"/>
    <property type="molecule type" value="Genomic_DNA"/>
</dbReference>
<evidence type="ECO:0000256" key="7">
    <source>
        <dbReference type="ARBA" id="ARBA00023015"/>
    </source>
</evidence>
<evidence type="ECO:0000256" key="11">
    <source>
        <dbReference type="PROSITE-ProRule" id="PRU00169"/>
    </source>
</evidence>
<dbReference type="AlphaFoldDB" id="A0A842I5X9"/>
<evidence type="ECO:0000313" key="14">
    <source>
        <dbReference type="EMBL" id="MBC2835015.1"/>
    </source>
</evidence>
<dbReference type="Proteomes" id="UP000555411">
    <property type="component" value="Unassembled WGS sequence"/>
</dbReference>
<comment type="function">
    <text evidence="1">Required for activation of most nif operons, which are directly involved in nitrogen fixation.</text>
</comment>
<feature type="domain" description="Response regulatory" evidence="13">
    <location>
        <begin position="4"/>
        <end position="118"/>
    </location>
</feature>
<dbReference type="Gene3D" id="3.40.50.300">
    <property type="entry name" value="P-loop containing nucleotide triphosphate hydrolases"/>
    <property type="match status" value="1"/>
</dbReference>
<dbReference type="RefSeq" id="WP_185796571.1">
    <property type="nucleotide sequence ID" value="NZ_JACLQD010000001.1"/>
</dbReference>
<dbReference type="PANTHER" id="PTHR32071:SF117">
    <property type="entry name" value="PTS-DEPENDENT DIHYDROXYACETONE KINASE OPERON REGULATORY PROTEIN-RELATED"/>
    <property type="match status" value="1"/>
</dbReference>
<dbReference type="CDD" id="cd00009">
    <property type="entry name" value="AAA"/>
    <property type="match status" value="1"/>
</dbReference>
<keyword evidence="10" id="KW-0804">Transcription</keyword>
<dbReference type="InterPro" id="IPR058031">
    <property type="entry name" value="AAA_lid_NorR"/>
</dbReference>
<dbReference type="InterPro" id="IPR025662">
    <property type="entry name" value="Sigma_54_int_dom_ATP-bd_1"/>
</dbReference>
<dbReference type="Gene3D" id="1.10.10.60">
    <property type="entry name" value="Homeodomain-like"/>
    <property type="match status" value="1"/>
</dbReference>
<dbReference type="InterPro" id="IPR001789">
    <property type="entry name" value="Sig_transdc_resp-reg_receiver"/>
</dbReference>
<sequence>MSAVVLIVEDEPILGRNMRTFLNARGYRAELAASLGAAREMWANLHPDLIFLDHNLPDGLGLSLIPEVRALDPWTKIVMLTAHGGVNLAVSAMKAGADDYLTKPASLDEIGLTAQRMMDQARKEGAARYINRLDREAAGLDRLVGTSPAMGELRRRIRALHAAEAAGSPPPVLILGDTGTGKELVARAIHYGGARSAEPFITVSCATLSDAMVDDQLFGHERGAFPGAEERRLGLIEAAHGGTLFLDEVAALAPAHQARLLKALEDGRIRMLGAVEDRTVDVRVIAATNAPLPELVRDGKFRADLYYRLAHVTIEVPALAKRGQDVIQIAETILADLQTRLGRPKLCLSKDAEAVLLRHRWPGNVRELRNMLEQAAFLSPRDAISAGDLPIQGMEVEPPSDDPDVEPGLEAVERTLIITALRTHKGNVTNASASLGISRDTLRYRMEKFGLKRDFYTG</sequence>
<evidence type="ECO:0000256" key="1">
    <source>
        <dbReference type="ARBA" id="ARBA00002167"/>
    </source>
</evidence>
<dbReference type="PROSITE" id="PS00676">
    <property type="entry name" value="SIGMA54_INTERACT_2"/>
    <property type="match status" value="1"/>
</dbReference>
<dbReference type="GO" id="GO:0000160">
    <property type="term" value="P:phosphorelay signal transduction system"/>
    <property type="evidence" value="ECO:0007669"/>
    <property type="project" value="UniProtKB-KW"/>
</dbReference>
<gene>
    <name evidence="14" type="ORF">H7F16_05815</name>
</gene>
<dbReference type="Pfam" id="PF00072">
    <property type="entry name" value="Response_reg"/>
    <property type="match status" value="1"/>
</dbReference>
<dbReference type="PROSITE" id="PS50110">
    <property type="entry name" value="RESPONSE_REGULATORY"/>
    <property type="match status" value="1"/>
</dbReference>
<evidence type="ECO:0000256" key="8">
    <source>
        <dbReference type="ARBA" id="ARBA00023125"/>
    </source>
</evidence>
<reference evidence="14 15" key="1">
    <citation type="journal article" date="2017" name="Int. J. Syst. Evol. Microbiol.">
        <title>Gemmobacter straminiformis sp. nov., isolated from an artificial fountain.</title>
        <authorList>
            <person name="Kang J.Y."/>
            <person name="Kim M.J."/>
            <person name="Chun J."/>
            <person name="Son K.P."/>
            <person name="Jahng K.Y."/>
        </authorList>
    </citation>
    <scope>NUCLEOTIDE SEQUENCE [LARGE SCALE GENOMIC DNA]</scope>
    <source>
        <strain evidence="14 15">CAM-8</strain>
    </source>
</reference>
<dbReference type="PROSITE" id="PS50045">
    <property type="entry name" value="SIGMA54_INTERACT_4"/>
    <property type="match status" value="1"/>
</dbReference>
<keyword evidence="4" id="KW-0547">Nucleotide-binding</keyword>
<evidence type="ECO:0000256" key="5">
    <source>
        <dbReference type="ARBA" id="ARBA00022840"/>
    </source>
</evidence>
<dbReference type="PROSITE" id="PS00675">
    <property type="entry name" value="SIGMA54_INTERACT_1"/>
    <property type="match status" value="1"/>
</dbReference>
<evidence type="ECO:0000256" key="2">
    <source>
        <dbReference type="ARBA" id="ARBA00011135"/>
    </source>
</evidence>
<dbReference type="FunFam" id="3.40.50.300:FF:000006">
    <property type="entry name" value="DNA-binding transcriptional regulator NtrC"/>
    <property type="match status" value="1"/>
</dbReference>
<dbReference type="InterPro" id="IPR002197">
    <property type="entry name" value="HTH_Fis"/>
</dbReference>
<dbReference type="SMART" id="SM00448">
    <property type="entry name" value="REC"/>
    <property type="match status" value="1"/>
</dbReference>
<name>A0A842I5X9_9RHOB</name>
<proteinExistence type="predicted"/>
<dbReference type="GO" id="GO:0006355">
    <property type="term" value="P:regulation of DNA-templated transcription"/>
    <property type="evidence" value="ECO:0007669"/>
    <property type="project" value="InterPro"/>
</dbReference>
<dbReference type="InterPro" id="IPR025944">
    <property type="entry name" value="Sigma_54_int_dom_CS"/>
</dbReference>
<keyword evidence="5" id="KW-0067">ATP-binding</keyword>
<dbReference type="Pfam" id="PF02954">
    <property type="entry name" value="HTH_8"/>
    <property type="match status" value="1"/>
</dbReference>
<accession>A0A842I5X9</accession>
<dbReference type="InterPro" id="IPR025943">
    <property type="entry name" value="Sigma_54_int_dom_ATP-bd_2"/>
</dbReference>
<dbReference type="InterPro" id="IPR003593">
    <property type="entry name" value="AAA+_ATPase"/>
</dbReference>
<keyword evidence="6" id="KW-0902">Two-component regulatory system</keyword>
<evidence type="ECO:0000256" key="10">
    <source>
        <dbReference type="ARBA" id="ARBA00023163"/>
    </source>
</evidence>
<evidence type="ECO:0000259" key="12">
    <source>
        <dbReference type="PROSITE" id="PS50045"/>
    </source>
</evidence>
<dbReference type="GO" id="GO:0043565">
    <property type="term" value="F:sequence-specific DNA binding"/>
    <property type="evidence" value="ECO:0007669"/>
    <property type="project" value="InterPro"/>
</dbReference>
<keyword evidence="7" id="KW-0805">Transcription regulation</keyword>
<dbReference type="Gene3D" id="3.40.50.2300">
    <property type="match status" value="1"/>
</dbReference>
<dbReference type="PROSITE" id="PS00688">
    <property type="entry name" value="SIGMA54_INTERACT_3"/>
    <property type="match status" value="1"/>
</dbReference>
<evidence type="ECO:0000259" key="13">
    <source>
        <dbReference type="PROSITE" id="PS50110"/>
    </source>
</evidence>
<dbReference type="GO" id="GO:0005524">
    <property type="term" value="F:ATP binding"/>
    <property type="evidence" value="ECO:0007669"/>
    <property type="project" value="UniProtKB-KW"/>
</dbReference>
<dbReference type="InterPro" id="IPR009057">
    <property type="entry name" value="Homeodomain-like_sf"/>
</dbReference>
<dbReference type="SMART" id="SM00382">
    <property type="entry name" value="AAA"/>
    <property type="match status" value="1"/>
</dbReference>
<feature type="domain" description="Sigma-54 factor interaction" evidence="12">
    <location>
        <begin position="143"/>
        <end position="377"/>
    </location>
</feature>
<dbReference type="SUPFAM" id="SSF46689">
    <property type="entry name" value="Homeodomain-like"/>
    <property type="match status" value="1"/>
</dbReference>
<dbReference type="Pfam" id="PF25601">
    <property type="entry name" value="AAA_lid_14"/>
    <property type="match status" value="1"/>
</dbReference>
<dbReference type="Gene3D" id="1.10.8.60">
    <property type="match status" value="1"/>
</dbReference>
<evidence type="ECO:0000256" key="6">
    <source>
        <dbReference type="ARBA" id="ARBA00023012"/>
    </source>
</evidence>
<evidence type="ECO:0000256" key="9">
    <source>
        <dbReference type="ARBA" id="ARBA00023159"/>
    </source>
</evidence>
<dbReference type="SUPFAM" id="SSF52172">
    <property type="entry name" value="CheY-like"/>
    <property type="match status" value="1"/>
</dbReference>
<evidence type="ECO:0000256" key="3">
    <source>
        <dbReference type="ARBA" id="ARBA00015308"/>
    </source>
</evidence>
<dbReference type="PRINTS" id="PR01590">
    <property type="entry name" value="HTHFIS"/>
</dbReference>
<dbReference type="Pfam" id="PF00158">
    <property type="entry name" value="Sigma54_activat"/>
    <property type="match status" value="1"/>
</dbReference>
<keyword evidence="9" id="KW-0010">Activator</keyword>
<evidence type="ECO:0000256" key="4">
    <source>
        <dbReference type="ARBA" id="ARBA00022741"/>
    </source>
</evidence>
<dbReference type="PANTHER" id="PTHR32071">
    <property type="entry name" value="TRANSCRIPTIONAL REGULATORY PROTEIN"/>
    <property type="match status" value="1"/>
</dbReference>
<keyword evidence="15" id="KW-1185">Reference proteome</keyword>
<dbReference type="InterPro" id="IPR011006">
    <property type="entry name" value="CheY-like_superfamily"/>
</dbReference>
<keyword evidence="11" id="KW-0597">Phosphoprotein</keyword>
<comment type="subunit">
    <text evidence="2">Interacts with sigma-54.</text>
</comment>
<evidence type="ECO:0000313" key="15">
    <source>
        <dbReference type="Proteomes" id="UP000555411"/>
    </source>
</evidence>
<dbReference type="InterPro" id="IPR027417">
    <property type="entry name" value="P-loop_NTPase"/>
</dbReference>
<keyword evidence="8" id="KW-0238">DNA-binding</keyword>
<feature type="modified residue" description="4-aspartylphosphate" evidence="11">
    <location>
        <position position="53"/>
    </location>
</feature>
<comment type="caution">
    <text evidence="14">The sequence shown here is derived from an EMBL/GenBank/DDBJ whole genome shotgun (WGS) entry which is preliminary data.</text>
</comment>
<protein>
    <recommendedName>
        <fullName evidence="3">Nif-specific regulatory protein</fullName>
    </recommendedName>
</protein>
<dbReference type="InterPro" id="IPR002078">
    <property type="entry name" value="Sigma_54_int"/>
</dbReference>